<dbReference type="VEuPathDB" id="VectorBase:GPAI027027"/>
<proteinExistence type="predicted"/>
<protein>
    <submittedName>
        <fullName evidence="1">Uncharacterized protein</fullName>
    </submittedName>
</protein>
<sequence length="105" mass="12300">MQDRKQQRQNHTPQCEEYRDIYKQARRALKVFIKRRKTADFLMRQNGVTQQPMGMYINHRAEILLKVMSKVYPVIFGKKDTLEKFGTGSIMEKTLVSSSLGRCCA</sequence>
<reference evidence="1" key="2">
    <citation type="submission" date="2020-05" db="UniProtKB">
        <authorList>
            <consortium name="EnsemblMetazoa"/>
        </authorList>
    </citation>
    <scope>IDENTIFICATION</scope>
    <source>
        <strain evidence="1">IAEA</strain>
    </source>
</reference>
<dbReference type="EnsemblMetazoa" id="GPAI027027-RA">
    <property type="protein sequence ID" value="GPAI027027-PA"/>
    <property type="gene ID" value="GPAI027027"/>
</dbReference>
<dbReference type="AlphaFoldDB" id="A0A1A9ZW95"/>
<evidence type="ECO:0000313" key="2">
    <source>
        <dbReference type="Proteomes" id="UP000092445"/>
    </source>
</evidence>
<name>A0A1A9ZW95_GLOPL</name>
<reference evidence="2" key="1">
    <citation type="submission" date="2014-03" db="EMBL/GenBank/DDBJ databases">
        <authorList>
            <person name="Aksoy S."/>
            <person name="Warren W."/>
            <person name="Wilson R.K."/>
        </authorList>
    </citation>
    <scope>NUCLEOTIDE SEQUENCE [LARGE SCALE GENOMIC DNA]</scope>
    <source>
        <strain evidence="2">IAEA</strain>
    </source>
</reference>
<dbReference type="Proteomes" id="UP000092445">
    <property type="component" value="Unassembled WGS sequence"/>
</dbReference>
<keyword evidence="2" id="KW-1185">Reference proteome</keyword>
<organism evidence="1 2">
    <name type="scientific">Glossina pallidipes</name>
    <name type="common">Tsetse fly</name>
    <dbReference type="NCBI Taxonomy" id="7398"/>
    <lineage>
        <taxon>Eukaryota</taxon>
        <taxon>Metazoa</taxon>
        <taxon>Ecdysozoa</taxon>
        <taxon>Arthropoda</taxon>
        <taxon>Hexapoda</taxon>
        <taxon>Insecta</taxon>
        <taxon>Pterygota</taxon>
        <taxon>Neoptera</taxon>
        <taxon>Endopterygota</taxon>
        <taxon>Diptera</taxon>
        <taxon>Brachycera</taxon>
        <taxon>Muscomorpha</taxon>
        <taxon>Hippoboscoidea</taxon>
        <taxon>Glossinidae</taxon>
        <taxon>Glossina</taxon>
    </lineage>
</organism>
<evidence type="ECO:0000313" key="1">
    <source>
        <dbReference type="EnsemblMetazoa" id="GPAI027027-PA"/>
    </source>
</evidence>
<accession>A0A1A9ZW95</accession>